<protein>
    <submittedName>
        <fullName evidence="1">Uncharacterized protein</fullName>
    </submittedName>
</protein>
<dbReference type="AlphaFoldDB" id="A0A1X3GYR0"/>
<comment type="caution">
    <text evidence="1">The sequence shown here is derived from an EMBL/GenBank/DDBJ whole genome shotgun (WGS) entry which is preliminary data.</text>
</comment>
<organism evidence="1 2">
    <name type="scientific">Bradyrhizobium canariense</name>
    <dbReference type="NCBI Taxonomy" id="255045"/>
    <lineage>
        <taxon>Bacteria</taxon>
        <taxon>Pseudomonadati</taxon>
        <taxon>Pseudomonadota</taxon>
        <taxon>Alphaproteobacteria</taxon>
        <taxon>Hyphomicrobiales</taxon>
        <taxon>Nitrobacteraceae</taxon>
        <taxon>Bradyrhizobium</taxon>
    </lineage>
</organism>
<gene>
    <name evidence="1" type="ORF">BSZ18_30940</name>
</gene>
<sequence>MTAVFFVRIARGALYLSRETYDRYFAGLEAVILLRRADDLWIMPVRHAAAGGYLLKLRNSRGDRVVHAPDFLREHAVDEYVASQLPVAWSPEAGALIAAGAFLQTKFT</sequence>
<dbReference type="OrthoDB" id="8081572at2"/>
<dbReference type="Proteomes" id="UP000193553">
    <property type="component" value="Unassembled WGS sequence"/>
</dbReference>
<evidence type="ECO:0000313" key="1">
    <source>
        <dbReference type="EMBL" id="OSJ03729.1"/>
    </source>
</evidence>
<proteinExistence type="predicted"/>
<name>A0A1X3GYR0_9BRAD</name>
<accession>A0A1X3GYR0</accession>
<dbReference type="EMBL" id="NAFI01000186">
    <property type="protein sequence ID" value="OSJ03729.1"/>
    <property type="molecule type" value="Genomic_DNA"/>
</dbReference>
<dbReference type="RefSeq" id="WP_007594374.1">
    <property type="nucleotide sequence ID" value="NZ_NAFD01000193.1"/>
</dbReference>
<evidence type="ECO:0000313" key="2">
    <source>
        <dbReference type="Proteomes" id="UP000193553"/>
    </source>
</evidence>
<reference evidence="1 2" key="1">
    <citation type="submission" date="2017-03" db="EMBL/GenBank/DDBJ databases">
        <title>Whole genome sequences of fourteen strains of Bradyrhizobium canariense and one strain of Bradyrhizobium japonicum isolated from Lupinus (Papilionoideae: Genisteae) species in Algeria.</title>
        <authorList>
            <person name="Crovadore J."/>
            <person name="Chekireb D."/>
            <person name="Brachmann A."/>
            <person name="Chablais R."/>
            <person name="Cochard B."/>
            <person name="Lefort F."/>
        </authorList>
    </citation>
    <scope>NUCLEOTIDE SEQUENCE [LARGE SCALE GENOMIC DNA]</scope>
    <source>
        <strain evidence="1 2">UBMA195</strain>
    </source>
</reference>